<evidence type="ECO:0000256" key="2">
    <source>
        <dbReference type="PROSITE-ProRule" id="PRU01161"/>
    </source>
</evidence>
<protein>
    <submittedName>
        <fullName evidence="4">Patatin-like protein</fullName>
    </submittedName>
</protein>
<organism evidence="4 5">
    <name type="scientific">Bradyrhizobium sediminis</name>
    <dbReference type="NCBI Taxonomy" id="2840469"/>
    <lineage>
        <taxon>Bacteria</taxon>
        <taxon>Pseudomonadati</taxon>
        <taxon>Pseudomonadota</taxon>
        <taxon>Alphaproteobacteria</taxon>
        <taxon>Hyphomicrobiales</taxon>
        <taxon>Nitrobacteraceae</taxon>
        <taxon>Bradyrhizobium</taxon>
    </lineage>
</organism>
<dbReference type="SUPFAM" id="SSF52151">
    <property type="entry name" value="FabD/lysophospholipase-like"/>
    <property type="match status" value="1"/>
</dbReference>
<feature type="short sequence motif" description="GXSXG" evidence="2">
    <location>
        <begin position="92"/>
        <end position="96"/>
    </location>
</feature>
<proteinExistence type="predicted"/>
<dbReference type="Pfam" id="PF11856">
    <property type="entry name" value="DUF3376"/>
    <property type="match status" value="1"/>
</dbReference>
<dbReference type="InterPro" id="IPR019894">
    <property type="entry name" value="Patatin-related_protein"/>
</dbReference>
<accession>A0A975NEV2</accession>
<dbReference type="RefSeq" id="WP_215622518.1">
    <property type="nucleotide sequence ID" value="NZ_CP076134.1"/>
</dbReference>
<feature type="active site" description="Nucleophile" evidence="2">
    <location>
        <position position="94"/>
    </location>
</feature>
<evidence type="ECO:0000259" key="3">
    <source>
        <dbReference type="PROSITE" id="PS51635"/>
    </source>
</evidence>
<comment type="caution">
    <text evidence="2">Lacks conserved residue(s) required for the propagation of feature annotation.</text>
</comment>
<reference evidence="4" key="1">
    <citation type="submission" date="2021-06" db="EMBL/GenBank/DDBJ databases">
        <title>Bradyrhizobium sp. S2-20-1 Genome sequencing.</title>
        <authorList>
            <person name="Jin L."/>
        </authorList>
    </citation>
    <scope>NUCLEOTIDE SEQUENCE</scope>
    <source>
        <strain evidence="4">S2-20-1</strain>
    </source>
</reference>
<dbReference type="NCBIfam" id="TIGR03607">
    <property type="entry name" value="patatin-like protein"/>
    <property type="match status" value="1"/>
</dbReference>
<evidence type="ECO:0000313" key="5">
    <source>
        <dbReference type="Proteomes" id="UP000680839"/>
    </source>
</evidence>
<keyword evidence="2" id="KW-0442">Lipid degradation</keyword>
<keyword evidence="1 2" id="KW-0443">Lipid metabolism</keyword>
<feature type="domain" description="PNPLA" evidence="3">
    <location>
        <begin position="10"/>
        <end position="345"/>
    </location>
</feature>
<dbReference type="InterPro" id="IPR024282">
    <property type="entry name" value="DUF3376"/>
</dbReference>
<dbReference type="Proteomes" id="UP000680839">
    <property type="component" value="Chromosome"/>
</dbReference>
<keyword evidence="2" id="KW-0378">Hydrolase</keyword>
<dbReference type="PROSITE" id="PS51635">
    <property type="entry name" value="PNPLA"/>
    <property type="match status" value="1"/>
</dbReference>
<dbReference type="AlphaFoldDB" id="A0A975NEV2"/>
<evidence type="ECO:0000256" key="1">
    <source>
        <dbReference type="ARBA" id="ARBA00023098"/>
    </source>
</evidence>
<dbReference type="InterPro" id="IPR016035">
    <property type="entry name" value="Acyl_Trfase/lysoPLipase"/>
</dbReference>
<dbReference type="GO" id="GO:0016042">
    <property type="term" value="P:lipid catabolic process"/>
    <property type="evidence" value="ECO:0007669"/>
    <property type="project" value="UniProtKB-UniRule"/>
</dbReference>
<evidence type="ECO:0000313" key="4">
    <source>
        <dbReference type="EMBL" id="QWG13847.1"/>
    </source>
</evidence>
<gene>
    <name evidence="4" type="ORF">KMZ29_03810</name>
</gene>
<feature type="active site" description="Proton acceptor" evidence="2">
    <location>
        <position position="332"/>
    </location>
</feature>
<dbReference type="EMBL" id="CP076134">
    <property type="protein sequence ID" value="QWG13847.1"/>
    <property type="molecule type" value="Genomic_DNA"/>
</dbReference>
<name>A0A975NEV2_9BRAD</name>
<dbReference type="Pfam" id="PF01734">
    <property type="entry name" value="Patatin"/>
    <property type="match status" value="1"/>
</dbReference>
<dbReference type="InterPro" id="IPR002641">
    <property type="entry name" value="PNPLA_dom"/>
</dbReference>
<sequence>MREKELRIALVCFGGASLAIYMHGVTKEILKLVRASSALHTIINREKRSAAAFFDVRDRSDPEFDTEAIYFDLLRDIGRTVDLRVIVDIVAGASAGGINGIMLARALSHDLPMGRLRDLWLENADVTELLASEAKAHISSKWILRPLFWAAGLTGKGLISDLEVRSKLSLFMRSRWFEPPFDGLKMTALMYDAVAAMGTPRGEMASLLPSGQGLDLFVTLTDFNGHQRTMQIHNPPIIHEREHRHHLHFRYRRRQSGAIESDFEMANAPALAFAARATSSIPGAFPPARILEVDQLLRNRSIPWPRRAEFIARNFDNYVQMNVDAASVPFIDGSVLSSHPFREAVGAIRGRAAYREVDRRVVYVDPNPTPAGLAVHHGLPGFFPTLKGALSEIPLSQPVTDELSWIGHFNEQVRRLRAIVDSARPNIRRLVAGVMTTDREPNSEDQIRGWREQANIKAARDAGFAYDAYVRLKLASVRDFVSRLIMEIRGVRPESPFARSIAEIIDAWAIQAGVTYEPADGRPLQAETVAGPDTPKWITFLLAFDVGYRKRRLRFLIEGQNRLSQMLGSGEFEGLEAASVDRLKRKFYECADALEQREAATSVNATTRNLVEDIFRVGPSPTDVGQIGKYAQSFATRHRDRIDVLIERLGSDIDLKASTSDIDVLLSETEGWPPLARHEVLVNHLGFPFWDVVTFPVMPWREAGEFNEVRIDRISAQDAVGINRLGTFQLKGTAFSQSAAFLSRAYRENDYLLGRLHAIDRLIDIVSEAAGSESQSPAAIAALKKRGFLRILDVEERHLPTCKKLIAELRAALTADEQPETFKAAR</sequence>
<dbReference type="GO" id="GO:0016787">
    <property type="term" value="F:hydrolase activity"/>
    <property type="evidence" value="ECO:0007669"/>
    <property type="project" value="UniProtKB-UniRule"/>
</dbReference>
<dbReference type="Gene3D" id="3.40.1090.10">
    <property type="entry name" value="Cytosolic phospholipase A2 catalytic domain"/>
    <property type="match status" value="1"/>
</dbReference>